<accession>A3LUL9</accession>
<proteinExistence type="predicted"/>
<keyword evidence="1" id="KW-0472">Membrane</keyword>
<dbReference type="AlphaFoldDB" id="A3LUL9"/>
<dbReference type="RefSeq" id="XP_001384644.2">
    <property type="nucleotide sequence ID" value="XM_001384607.1"/>
</dbReference>
<sequence>IIVRNYASTIRPPQNTPRLRYLFYMFCFSSVLLYFVGKKVDKKKQPKTSFNSEREFQEYEEATGLKRRYKLINHDKNKNYKFYAIPYAFSDKTVDEIADKIKKHDNGKHVKIIDPAVLIEQEKEDESKKYCYLLQDLELSRSPYPKGLITALVKEEIQFYMNTRNGTFDTNFVLKNFPQSTDEAIKFENDVSDIQKCIILQNDFNSELDSDKSATTARSIRNVKGYFETVGRTKEIVQKGGAVDKQIKEIISEDF</sequence>
<feature type="transmembrane region" description="Helical" evidence="1">
    <location>
        <begin position="21"/>
        <end position="37"/>
    </location>
</feature>
<reference evidence="2 3" key="1">
    <citation type="journal article" date="2007" name="Nat. Biotechnol.">
        <title>Genome sequence of the lignocellulose-bioconverting and xylose-fermenting yeast Pichia stipitis.</title>
        <authorList>
            <person name="Jeffries T.W."/>
            <person name="Grigoriev I.V."/>
            <person name="Grimwood J."/>
            <person name="Laplaza J.M."/>
            <person name="Aerts A."/>
            <person name="Salamov A."/>
            <person name="Schmutz J."/>
            <person name="Lindquist E."/>
            <person name="Dehal P."/>
            <person name="Shapiro H."/>
            <person name="Jin Y.S."/>
            <person name="Passoth V."/>
            <person name="Richardson P.M."/>
        </authorList>
    </citation>
    <scope>NUCLEOTIDE SEQUENCE [LARGE SCALE GENOMIC DNA]</scope>
    <source>
        <strain evidence="3">ATCC 58785 / CBS 6054 / NBRC 10063 / NRRL Y-11545</strain>
    </source>
</reference>
<keyword evidence="1" id="KW-1133">Transmembrane helix</keyword>
<protein>
    <submittedName>
        <fullName evidence="2">Uncharacterized protein</fullName>
    </submittedName>
</protein>
<dbReference type="GeneID" id="4838748"/>
<dbReference type="InParanoid" id="A3LUL9"/>
<dbReference type="eggNOG" id="ENOG502SAUM">
    <property type="taxonomic scope" value="Eukaryota"/>
</dbReference>
<gene>
    <name evidence="2" type="ORF">PICST_45102</name>
</gene>
<dbReference type="KEGG" id="pic:PICST_45102"/>
<dbReference type="FunCoup" id="A3LUL9">
    <property type="interactions" value="18"/>
</dbReference>
<dbReference type="STRING" id="322104.A3LUL9"/>
<evidence type="ECO:0000313" key="2">
    <source>
        <dbReference type="EMBL" id="ABN66615.2"/>
    </source>
</evidence>
<dbReference type="EMBL" id="CP000498">
    <property type="protein sequence ID" value="ABN66615.2"/>
    <property type="molecule type" value="Genomic_DNA"/>
</dbReference>
<keyword evidence="3" id="KW-1185">Reference proteome</keyword>
<keyword evidence="1" id="KW-0812">Transmembrane</keyword>
<organism evidence="2 3">
    <name type="scientific">Scheffersomyces stipitis (strain ATCC 58785 / CBS 6054 / NBRC 10063 / NRRL Y-11545)</name>
    <name type="common">Yeast</name>
    <name type="synonym">Pichia stipitis</name>
    <dbReference type="NCBI Taxonomy" id="322104"/>
    <lineage>
        <taxon>Eukaryota</taxon>
        <taxon>Fungi</taxon>
        <taxon>Dikarya</taxon>
        <taxon>Ascomycota</taxon>
        <taxon>Saccharomycotina</taxon>
        <taxon>Pichiomycetes</taxon>
        <taxon>Debaryomycetaceae</taxon>
        <taxon>Scheffersomyces</taxon>
    </lineage>
</organism>
<dbReference type="Proteomes" id="UP000002258">
    <property type="component" value="Chromosome 4"/>
</dbReference>
<evidence type="ECO:0000313" key="3">
    <source>
        <dbReference type="Proteomes" id="UP000002258"/>
    </source>
</evidence>
<feature type="non-terminal residue" evidence="2">
    <location>
        <position position="1"/>
    </location>
</feature>
<dbReference type="OMA" id="INNVVGY"/>
<dbReference type="OrthoDB" id="4081130at2759"/>
<evidence type="ECO:0000256" key="1">
    <source>
        <dbReference type="SAM" id="Phobius"/>
    </source>
</evidence>
<name>A3LUL9_PICST</name>
<dbReference type="HOGENOM" id="CLU_997550_0_0_1"/>